<name>A0A430APB1_9ENTE</name>
<evidence type="ECO:0000313" key="2">
    <source>
        <dbReference type="EMBL" id="RSU09962.1"/>
    </source>
</evidence>
<dbReference type="Gene3D" id="3.60.15.10">
    <property type="entry name" value="Ribonuclease Z/Hydroxyacylglutathione hydrolase-like"/>
    <property type="match status" value="1"/>
</dbReference>
<dbReference type="PANTHER" id="PTHR42951">
    <property type="entry name" value="METALLO-BETA-LACTAMASE DOMAIN-CONTAINING"/>
    <property type="match status" value="1"/>
</dbReference>
<dbReference type="Proteomes" id="UP000286773">
    <property type="component" value="Unassembled WGS sequence"/>
</dbReference>
<dbReference type="PANTHER" id="PTHR42951:SF18">
    <property type="entry name" value="METALLO-HYDROLASE MJ0296-RELATED"/>
    <property type="match status" value="1"/>
</dbReference>
<dbReference type="SUPFAM" id="SSF56281">
    <property type="entry name" value="Metallo-hydrolase/oxidoreductase"/>
    <property type="match status" value="1"/>
</dbReference>
<sequence>MINELKYGNTRTYIIKGKKGSILVDTDWAGTLQNFFKGIKEMGLRISDIKYLLITHYHPDHMGIAQDLVDLGIELLVIDKQIDYIHFSDEYLFKNKNDNFKPINENLAKIITCKESREILRKVGINGEIIHTPGHSDDSISVVVDKEAVIVGDLYPIQIAVGYDDMVIKSWNKILSYNVNIAYYGHAKEDFIGGIKSLDNTK</sequence>
<gene>
    <name evidence="2" type="ORF">CBF27_11750</name>
</gene>
<dbReference type="InterPro" id="IPR050855">
    <property type="entry name" value="NDM-1-like"/>
</dbReference>
<dbReference type="InterPro" id="IPR036866">
    <property type="entry name" value="RibonucZ/Hydroxyglut_hydro"/>
</dbReference>
<organism evidence="2 3">
    <name type="scientific">Vagococcus acidifermentans</name>
    <dbReference type="NCBI Taxonomy" id="564710"/>
    <lineage>
        <taxon>Bacteria</taxon>
        <taxon>Bacillati</taxon>
        <taxon>Bacillota</taxon>
        <taxon>Bacilli</taxon>
        <taxon>Lactobacillales</taxon>
        <taxon>Enterococcaceae</taxon>
        <taxon>Vagococcus</taxon>
    </lineage>
</organism>
<keyword evidence="3" id="KW-1185">Reference proteome</keyword>
<accession>A0A430APB1</accession>
<feature type="domain" description="Metallo-beta-lactamase" evidence="1">
    <location>
        <begin position="9"/>
        <end position="186"/>
    </location>
</feature>
<dbReference type="EMBL" id="NGKC01000015">
    <property type="protein sequence ID" value="RSU09962.1"/>
    <property type="molecule type" value="Genomic_DNA"/>
</dbReference>
<comment type="caution">
    <text evidence="2">The sequence shown here is derived from an EMBL/GenBank/DDBJ whole genome shotgun (WGS) entry which is preliminary data.</text>
</comment>
<protein>
    <recommendedName>
        <fullName evidence="1">Metallo-beta-lactamase domain-containing protein</fullName>
    </recommendedName>
</protein>
<dbReference type="OrthoDB" id="9802897at2"/>
<evidence type="ECO:0000313" key="3">
    <source>
        <dbReference type="Proteomes" id="UP000286773"/>
    </source>
</evidence>
<evidence type="ECO:0000259" key="1">
    <source>
        <dbReference type="SMART" id="SM00849"/>
    </source>
</evidence>
<dbReference type="Pfam" id="PF00753">
    <property type="entry name" value="Lactamase_B"/>
    <property type="match status" value="1"/>
</dbReference>
<dbReference type="InterPro" id="IPR001279">
    <property type="entry name" value="Metallo-B-lactamas"/>
</dbReference>
<reference evidence="2 3" key="1">
    <citation type="submission" date="2017-05" db="EMBL/GenBank/DDBJ databases">
        <title>Vagococcus spp. assemblies.</title>
        <authorList>
            <person name="Gulvik C.A."/>
        </authorList>
    </citation>
    <scope>NUCLEOTIDE SEQUENCE [LARGE SCALE GENOMIC DNA]</scope>
    <source>
        <strain evidence="2 3">LMG 24798</strain>
    </source>
</reference>
<proteinExistence type="predicted"/>
<dbReference type="AlphaFoldDB" id="A0A430APB1"/>
<dbReference type="RefSeq" id="WP_126814552.1">
    <property type="nucleotide sequence ID" value="NZ_NGKC01000015.1"/>
</dbReference>
<dbReference type="SMART" id="SM00849">
    <property type="entry name" value="Lactamase_B"/>
    <property type="match status" value="1"/>
</dbReference>